<dbReference type="SMART" id="SM00358">
    <property type="entry name" value="DSRM"/>
    <property type="match status" value="2"/>
</dbReference>
<dbReference type="InterPro" id="IPR027417">
    <property type="entry name" value="P-loop_NTPase"/>
</dbReference>
<dbReference type="Pfam" id="PF07717">
    <property type="entry name" value="OB_NTP_bind"/>
    <property type="match status" value="1"/>
</dbReference>
<dbReference type="PANTHER" id="PTHR18934:SF119">
    <property type="entry name" value="ATP-DEPENDENT RNA HELICASE A"/>
    <property type="match status" value="1"/>
</dbReference>
<feature type="region of interest" description="Disordered" evidence="9">
    <location>
        <begin position="1265"/>
        <end position="1304"/>
    </location>
</feature>
<dbReference type="CDD" id="cd19854">
    <property type="entry name" value="DSRM_DHX9_rpt1"/>
    <property type="match status" value="1"/>
</dbReference>
<protein>
    <recommendedName>
        <fullName evidence="2">RNA helicase</fullName>
        <ecNumber evidence="2">3.6.4.13</ecNumber>
    </recommendedName>
</protein>
<evidence type="ECO:0000256" key="3">
    <source>
        <dbReference type="ARBA" id="ARBA00022737"/>
    </source>
</evidence>
<feature type="compositionally biased region" description="Polar residues" evidence="9">
    <location>
        <begin position="181"/>
        <end position="192"/>
    </location>
</feature>
<dbReference type="GO" id="GO:0043138">
    <property type="term" value="F:3'-5' DNA helicase activity"/>
    <property type="evidence" value="ECO:0007669"/>
    <property type="project" value="TreeGrafter"/>
</dbReference>
<dbReference type="InterPro" id="IPR011545">
    <property type="entry name" value="DEAD/DEAH_box_helicase_dom"/>
</dbReference>
<evidence type="ECO:0000259" key="12">
    <source>
        <dbReference type="PROSITE" id="PS51194"/>
    </source>
</evidence>
<dbReference type="GO" id="GO:0005730">
    <property type="term" value="C:nucleolus"/>
    <property type="evidence" value="ECO:0007669"/>
    <property type="project" value="TreeGrafter"/>
</dbReference>
<evidence type="ECO:0000256" key="4">
    <source>
        <dbReference type="ARBA" id="ARBA00022741"/>
    </source>
</evidence>
<dbReference type="Gene3D" id="3.30.160.20">
    <property type="match status" value="2"/>
</dbReference>
<dbReference type="Pfam" id="PF00270">
    <property type="entry name" value="DEAD"/>
    <property type="match status" value="1"/>
</dbReference>
<proteinExistence type="inferred from homology"/>
<dbReference type="FunFam" id="3.40.50.300:FF:000284">
    <property type="entry name" value="probable ATP-dependent RNA helicase YTHDC2"/>
    <property type="match status" value="1"/>
</dbReference>
<dbReference type="InterPro" id="IPR011709">
    <property type="entry name" value="DEAD-box_helicase_OB_fold"/>
</dbReference>
<evidence type="ECO:0000313" key="13">
    <source>
        <dbReference type="EMBL" id="GAA54529.1"/>
    </source>
</evidence>
<dbReference type="Pfam" id="PF21010">
    <property type="entry name" value="HA2_C"/>
    <property type="match status" value="1"/>
</dbReference>
<dbReference type="PROSITE" id="PS51192">
    <property type="entry name" value="HELICASE_ATP_BIND_1"/>
    <property type="match status" value="1"/>
</dbReference>
<sequence length="1353" mass="152333">MSEVVAGGDLLAGSYEELVIFRRTQGATVDHTEKERNGPAQRDLSPQCIANRCRSRIREDNWDGLGRIVLDICNMGDTEGIKSWVYSYLQSTRRVAPEYTITQKPAGRGRLRFICELRAESFDYIGLGNSTSKKDAQTNAARDFANYLVREGHVKASEVPVLQVGREPTSNVTDLPRERLPTSSAPRTDNNIRTPGSTYINRIFDQKKLEEAEEVDLTADLHGGWSMENAKARLNEYLQATRQQIGEVKYTALVSIVPAALMDSSSIVRVLETDNLYARECGSNKQMASRACCLSLVRQLFHAGEIEAFTGQKRKKKHDEVPPVDVKLDPGLERSLADLLDELGLQPPLQPPETVSPDQPYNMITHYNLTDFEDAPAQQPQVIPWCPPLPNWNPWTGCNIDEGPEATMQLSEMSARFADERLRRFDNEPNLRSLLDDRAQLPVHSYRHSIMDAITHSRVTLIRGETGCGKTTQIPQFILDTYIESGRGAECAVLVTQPRRISAISLAERIAYERGEAVGMSVGYSVRFETVHPRPYGSILFCTVGTMARKMESGLRGVSHIVVDEIHERDVNTDFMLILLRDMIQAHRDLRLILMSATIDTTMFVDYFGECTVFDIEGRTHPVEHYFLEDCIKMLNYVPPPCDEKKRKRRLEAESSAEVAADNCNLICDPSYGPEVARSMREITEKEVPFDLVGCLLEQIAGMGIPGAVLVFLPGWNIISMLRKFLQAHPRFGGNDYLILPLHSQVPREDQRLVFRSPPPGVTKIVLSTNIAETSITINDVVFVIDLCLVRMKLFTARNNMTSYSTSWASKTNLEQRRGRAGRVRPGYAFHLCSRARFDRLEQHSTPEILRTPLHDLALLIKLLRLGPVGDFLKKALQPPPLDAVIEAEHTLKEMKALDKNDELTPLGSILARLPIEPRLGKMMIFACVFNLGCSAAILASAASLGCDPFLLPPDRRRLSNEQRRFAAGYSSDHLAGLNIFQVWTSERARRGEQAADFMCDRCELNGPALRIMEDAGNQIRMILINLTFPEESLSDSGINFNVSNNIDCDMLSSLLTLGLYPNICYHVDKRKLLTMEGTVALTHKGSVNCSNVAIKFDHPFFVFDEKIRTQAVSCKGLTMVNPLQLMLFGCRTATWKDGDPNSSDRGGTVLLDDWIPLKMEFASAARIFALRPALEALLVRACMRPEQLAEPDEIDKRVINMVRQLCARRPLGNFSGRESDYDYGSPARKRFASDLHHPLLSGRNRRFNAVEDRGFERYVNHPEQFQPRGRPMRPDFGDDGAPVPSPAMPVTFKSSPGPSPYPRPLMDPGYNGREWNFRGMPPRFRPPPRFHTPEFRPRFAPEPWRRPNYGGF</sequence>
<keyword evidence="8" id="KW-0694">RNA-binding</keyword>
<evidence type="ECO:0000256" key="7">
    <source>
        <dbReference type="ARBA" id="ARBA00022840"/>
    </source>
</evidence>
<dbReference type="GO" id="GO:0003725">
    <property type="term" value="F:double-stranded RNA binding"/>
    <property type="evidence" value="ECO:0007669"/>
    <property type="project" value="InterPro"/>
</dbReference>
<name>G7YNJ8_CLOSI</name>
<reference key="2">
    <citation type="submission" date="2011-10" db="EMBL/GenBank/DDBJ databases">
        <title>The genome and transcriptome sequence of Clonorchis sinensis provide insights into the carcinogenic liver fluke.</title>
        <authorList>
            <person name="Wang X."/>
            <person name="Huang Y."/>
            <person name="Chen W."/>
            <person name="Liu H."/>
            <person name="Guo L."/>
            <person name="Chen Y."/>
            <person name="Luo F."/>
            <person name="Zhou W."/>
            <person name="Sun J."/>
            <person name="Mao Q."/>
            <person name="Liang P."/>
            <person name="Zhou C."/>
            <person name="Tian Y."/>
            <person name="Men J."/>
            <person name="Lv X."/>
            <person name="Huang L."/>
            <person name="Zhou J."/>
            <person name="Hu Y."/>
            <person name="Li R."/>
            <person name="Zhang F."/>
            <person name="Lei H."/>
            <person name="Li X."/>
            <person name="Hu X."/>
            <person name="Liang C."/>
            <person name="Xu J."/>
            <person name="Wu Z."/>
            <person name="Yu X."/>
        </authorList>
    </citation>
    <scope>NUCLEOTIDE SEQUENCE</scope>
    <source>
        <strain>Henan</strain>
    </source>
</reference>
<dbReference type="InterPro" id="IPR044445">
    <property type="entry name" value="DHX9_DSRM_1"/>
</dbReference>
<dbReference type="SUPFAM" id="SSF52540">
    <property type="entry name" value="P-loop containing nucleoside triphosphate hydrolases"/>
    <property type="match status" value="1"/>
</dbReference>
<comment type="similarity">
    <text evidence="1">Belongs to the DEAD box helicase family. DEAH subfamily.</text>
</comment>
<keyword evidence="3" id="KW-0677">Repeat</keyword>
<dbReference type="SMART" id="SM00487">
    <property type="entry name" value="DEXDc"/>
    <property type="match status" value="1"/>
</dbReference>
<dbReference type="GO" id="GO:0016887">
    <property type="term" value="F:ATP hydrolysis activity"/>
    <property type="evidence" value="ECO:0007669"/>
    <property type="project" value="TreeGrafter"/>
</dbReference>
<feature type="domain" description="DRBM" evidence="10">
    <location>
        <begin position="80"/>
        <end position="150"/>
    </location>
</feature>
<evidence type="ECO:0000313" key="14">
    <source>
        <dbReference type="Proteomes" id="UP000008909"/>
    </source>
</evidence>
<keyword evidence="6 13" id="KW-0347">Helicase</keyword>
<dbReference type="SMART" id="SM00847">
    <property type="entry name" value="HA2"/>
    <property type="match status" value="1"/>
</dbReference>
<evidence type="ECO:0000259" key="11">
    <source>
        <dbReference type="PROSITE" id="PS51192"/>
    </source>
</evidence>
<dbReference type="Pfam" id="PF04408">
    <property type="entry name" value="WHD_HA2"/>
    <property type="match status" value="1"/>
</dbReference>
<keyword evidence="4" id="KW-0547">Nucleotide-binding</keyword>
<dbReference type="GO" id="GO:0005524">
    <property type="term" value="F:ATP binding"/>
    <property type="evidence" value="ECO:0007669"/>
    <property type="project" value="UniProtKB-KW"/>
</dbReference>
<dbReference type="PROSITE" id="PS50137">
    <property type="entry name" value="DS_RBD"/>
    <property type="match status" value="1"/>
</dbReference>
<evidence type="ECO:0000259" key="10">
    <source>
        <dbReference type="PROSITE" id="PS50137"/>
    </source>
</evidence>
<dbReference type="InterPro" id="IPR048333">
    <property type="entry name" value="HA2_WH"/>
</dbReference>
<organism evidence="13 14">
    <name type="scientific">Clonorchis sinensis</name>
    <name type="common">Chinese liver fluke</name>
    <dbReference type="NCBI Taxonomy" id="79923"/>
    <lineage>
        <taxon>Eukaryota</taxon>
        <taxon>Metazoa</taxon>
        <taxon>Spiralia</taxon>
        <taxon>Lophotrochozoa</taxon>
        <taxon>Platyhelminthes</taxon>
        <taxon>Trematoda</taxon>
        <taxon>Digenea</taxon>
        <taxon>Opisthorchiida</taxon>
        <taxon>Opisthorchiata</taxon>
        <taxon>Opisthorchiidae</taxon>
        <taxon>Clonorchis</taxon>
    </lineage>
</organism>
<evidence type="ECO:0000256" key="8">
    <source>
        <dbReference type="PROSITE-ProRule" id="PRU00266"/>
    </source>
</evidence>
<dbReference type="PROSITE" id="PS00690">
    <property type="entry name" value="DEAH_ATP_HELICASE"/>
    <property type="match status" value="1"/>
</dbReference>
<dbReference type="InterPro" id="IPR014001">
    <property type="entry name" value="Helicase_ATP-bd"/>
</dbReference>
<dbReference type="InterPro" id="IPR007502">
    <property type="entry name" value="Helicase-assoc_dom"/>
</dbReference>
<dbReference type="Pfam" id="PF00271">
    <property type="entry name" value="Helicase_C"/>
    <property type="match status" value="1"/>
</dbReference>
<feature type="region of interest" description="Disordered" evidence="9">
    <location>
        <begin position="168"/>
        <end position="192"/>
    </location>
</feature>
<dbReference type="GO" id="GO:0003724">
    <property type="term" value="F:RNA helicase activity"/>
    <property type="evidence" value="ECO:0007669"/>
    <property type="project" value="UniProtKB-EC"/>
</dbReference>
<keyword evidence="7" id="KW-0067">ATP-binding</keyword>
<dbReference type="Pfam" id="PF00035">
    <property type="entry name" value="dsrm"/>
    <property type="match status" value="1"/>
</dbReference>
<evidence type="ECO:0000256" key="5">
    <source>
        <dbReference type="ARBA" id="ARBA00022801"/>
    </source>
</evidence>
<feature type="domain" description="Helicase C-terminal" evidence="12">
    <location>
        <begin position="696"/>
        <end position="865"/>
    </location>
</feature>
<accession>G7YNJ8</accession>
<evidence type="ECO:0000256" key="1">
    <source>
        <dbReference type="ARBA" id="ARBA00008792"/>
    </source>
</evidence>
<dbReference type="EC" id="3.6.4.13" evidence="2"/>
<feature type="region of interest" description="Disordered" evidence="9">
    <location>
        <begin position="1323"/>
        <end position="1353"/>
    </location>
</feature>
<keyword evidence="14" id="KW-1185">Reference proteome</keyword>
<dbReference type="EMBL" id="DF143899">
    <property type="protein sequence ID" value="GAA54529.1"/>
    <property type="molecule type" value="Genomic_DNA"/>
</dbReference>
<evidence type="ECO:0000256" key="2">
    <source>
        <dbReference type="ARBA" id="ARBA00012552"/>
    </source>
</evidence>
<evidence type="ECO:0000256" key="6">
    <source>
        <dbReference type="ARBA" id="ARBA00022806"/>
    </source>
</evidence>
<dbReference type="SMART" id="SM00490">
    <property type="entry name" value="HELICc"/>
    <property type="match status" value="1"/>
</dbReference>
<dbReference type="Proteomes" id="UP000008909">
    <property type="component" value="Unassembled WGS sequence"/>
</dbReference>
<dbReference type="GO" id="GO:1990904">
    <property type="term" value="C:ribonucleoprotein complex"/>
    <property type="evidence" value="ECO:0007669"/>
    <property type="project" value="TreeGrafter"/>
</dbReference>
<dbReference type="InterPro" id="IPR002464">
    <property type="entry name" value="DNA/RNA_helicase_DEAH_CS"/>
</dbReference>
<dbReference type="InterPro" id="IPR001650">
    <property type="entry name" value="Helicase_C-like"/>
</dbReference>
<reference evidence="13" key="1">
    <citation type="journal article" date="2011" name="Genome Biol.">
        <title>The draft genome of the carcinogenic human liver fluke Clonorchis sinensis.</title>
        <authorList>
            <person name="Wang X."/>
            <person name="Chen W."/>
            <person name="Huang Y."/>
            <person name="Sun J."/>
            <person name="Men J."/>
            <person name="Liu H."/>
            <person name="Luo F."/>
            <person name="Guo L."/>
            <person name="Lv X."/>
            <person name="Deng C."/>
            <person name="Zhou C."/>
            <person name="Fan Y."/>
            <person name="Li X."/>
            <person name="Huang L."/>
            <person name="Hu Y."/>
            <person name="Liang C."/>
            <person name="Hu X."/>
            <person name="Xu J."/>
            <person name="Yu X."/>
        </authorList>
    </citation>
    <scope>NUCLEOTIDE SEQUENCE [LARGE SCALE GENOMIC DNA]</scope>
    <source>
        <strain evidence="13">Henan</strain>
    </source>
</reference>
<dbReference type="PANTHER" id="PTHR18934">
    <property type="entry name" value="ATP-DEPENDENT RNA HELICASE"/>
    <property type="match status" value="1"/>
</dbReference>
<keyword evidence="5" id="KW-0378">Hydrolase</keyword>
<dbReference type="GO" id="GO:0050684">
    <property type="term" value="P:regulation of mRNA processing"/>
    <property type="evidence" value="ECO:0007669"/>
    <property type="project" value="TreeGrafter"/>
</dbReference>
<dbReference type="Gene3D" id="1.20.120.1080">
    <property type="match status" value="1"/>
</dbReference>
<dbReference type="Gene3D" id="3.40.50.300">
    <property type="entry name" value="P-loop containing nucleotide triphosphate hydrolases"/>
    <property type="match status" value="2"/>
</dbReference>
<dbReference type="GO" id="GO:0045944">
    <property type="term" value="P:positive regulation of transcription by RNA polymerase II"/>
    <property type="evidence" value="ECO:0007669"/>
    <property type="project" value="TreeGrafter"/>
</dbReference>
<dbReference type="CDD" id="cd18791">
    <property type="entry name" value="SF2_C_RHA"/>
    <property type="match status" value="1"/>
</dbReference>
<gene>
    <name evidence="13" type="ORF">CLF_103562</name>
</gene>
<feature type="compositionally biased region" description="Basic and acidic residues" evidence="9">
    <location>
        <begin position="1332"/>
        <end position="1346"/>
    </location>
</feature>
<dbReference type="SUPFAM" id="SSF54768">
    <property type="entry name" value="dsRNA-binding domain-like"/>
    <property type="match status" value="2"/>
</dbReference>
<dbReference type="FunFam" id="3.30.160.20:FF:000028">
    <property type="entry name" value="ATP-dependent RNA helicase A"/>
    <property type="match status" value="1"/>
</dbReference>
<feature type="domain" description="Helicase ATP-binding" evidence="11">
    <location>
        <begin position="451"/>
        <end position="617"/>
    </location>
</feature>
<dbReference type="InterPro" id="IPR014720">
    <property type="entry name" value="dsRBD_dom"/>
</dbReference>
<dbReference type="PROSITE" id="PS51194">
    <property type="entry name" value="HELICASE_CTER"/>
    <property type="match status" value="1"/>
</dbReference>
<evidence type="ECO:0000256" key="9">
    <source>
        <dbReference type="SAM" id="MobiDB-lite"/>
    </source>
</evidence>